<dbReference type="EMBL" id="QUNO01000003">
    <property type="protein sequence ID" value="REH52148.1"/>
    <property type="molecule type" value="Genomic_DNA"/>
</dbReference>
<proteinExistence type="predicted"/>
<sequence length="186" mass="19978">MALLVVVVLLAVAAGSLLVLTRRRPVARTGPPVRERRLDVEWVDRAVVAVEQLHTEDAVGVLVEMRAAAADIDAINRTLAALHAARLRRTRDQLAARLADESGGPPMTEAYRAVSDRLATAERLRATRDALTTRLHACVTGLERVRDSGHPDGPNPAAELVELRAALAQVRVLARELPGVPAQGPP</sequence>
<evidence type="ECO:0000313" key="1">
    <source>
        <dbReference type="EMBL" id="REH52148.1"/>
    </source>
</evidence>
<comment type="caution">
    <text evidence="1">The sequence shown here is derived from an EMBL/GenBank/DDBJ whole genome shotgun (WGS) entry which is preliminary data.</text>
</comment>
<gene>
    <name evidence="1" type="ORF">BCF44_103599</name>
</gene>
<dbReference type="OrthoDB" id="9948780at2"/>
<name>A0A3E0I0A6_9PSEU</name>
<dbReference type="RefSeq" id="WP_116174126.1">
    <property type="nucleotide sequence ID" value="NZ_CP144375.1"/>
</dbReference>
<accession>A0A3E0I0A6</accession>
<reference evidence="1 2" key="1">
    <citation type="submission" date="2018-08" db="EMBL/GenBank/DDBJ databases">
        <title>Genomic Encyclopedia of Archaeal and Bacterial Type Strains, Phase II (KMG-II): from individual species to whole genera.</title>
        <authorList>
            <person name="Goeker M."/>
        </authorList>
    </citation>
    <scope>NUCLEOTIDE SEQUENCE [LARGE SCALE GENOMIC DNA]</scope>
    <source>
        <strain evidence="1 2">DSM 45791</strain>
    </source>
</reference>
<organism evidence="1 2">
    <name type="scientific">Kutzneria buriramensis</name>
    <dbReference type="NCBI Taxonomy" id="1045776"/>
    <lineage>
        <taxon>Bacteria</taxon>
        <taxon>Bacillati</taxon>
        <taxon>Actinomycetota</taxon>
        <taxon>Actinomycetes</taxon>
        <taxon>Pseudonocardiales</taxon>
        <taxon>Pseudonocardiaceae</taxon>
        <taxon>Kutzneria</taxon>
    </lineage>
</organism>
<evidence type="ECO:0000313" key="2">
    <source>
        <dbReference type="Proteomes" id="UP000256269"/>
    </source>
</evidence>
<dbReference type="AlphaFoldDB" id="A0A3E0I0A6"/>
<protein>
    <submittedName>
        <fullName evidence="1">Uncharacterized protein</fullName>
    </submittedName>
</protein>
<dbReference type="Proteomes" id="UP000256269">
    <property type="component" value="Unassembled WGS sequence"/>
</dbReference>
<keyword evidence="2" id="KW-1185">Reference proteome</keyword>